<dbReference type="AlphaFoldDB" id="A0A2P5EM90"/>
<feature type="non-terminal residue" evidence="1">
    <location>
        <position position="1"/>
    </location>
</feature>
<dbReference type="Proteomes" id="UP000237000">
    <property type="component" value="Unassembled WGS sequence"/>
</dbReference>
<sequence length="53" mass="5867">RTFNSLLLLVPYPREALTSFKANANLWEAGSHPSNLTKTLLTSLELSLFGVSF</sequence>
<dbReference type="EMBL" id="JXTC01000128">
    <property type="protein sequence ID" value="PON86687.1"/>
    <property type="molecule type" value="Genomic_DNA"/>
</dbReference>
<organism evidence="1 2">
    <name type="scientific">Trema orientale</name>
    <name type="common">Charcoal tree</name>
    <name type="synonym">Celtis orientalis</name>
    <dbReference type="NCBI Taxonomy" id="63057"/>
    <lineage>
        <taxon>Eukaryota</taxon>
        <taxon>Viridiplantae</taxon>
        <taxon>Streptophyta</taxon>
        <taxon>Embryophyta</taxon>
        <taxon>Tracheophyta</taxon>
        <taxon>Spermatophyta</taxon>
        <taxon>Magnoliopsida</taxon>
        <taxon>eudicotyledons</taxon>
        <taxon>Gunneridae</taxon>
        <taxon>Pentapetalae</taxon>
        <taxon>rosids</taxon>
        <taxon>fabids</taxon>
        <taxon>Rosales</taxon>
        <taxon>Cannabaceae</taxon>
        <taxon>Trema</taxon>
    </lineage>
</organism>
<evidence type="ECO:0000313" key="1">
    <source>
        <dbReference type="EMBL" id="PON86687.1"/>
    </source>
</evidence>
<comment type="caution">
    <text evidence="1">The sequence shown here is derived from an EMBL/GenBank/DDBJ whole genome shotgun (WGS) entry which is preliminary data.</text>
</comment>
<protein>
    <submittedName>
        <fullName evidence="1">Uncharacterized protein</fullName>
    </submittedName>
</protein>
<gene>
    <name evidence="1" type="ORF">TorRG33x02_175190</name>
</gene>
<reference evidence="2" key="1">
    <citation type="submission" date="2016-06" db="EMBL/GenBank/DDBJ databases">
        <title>Parallel loss of symbiosis genes in relatives of nitrogen-fixing non-legume Parasponia.</title>
        <authorList>
            <person name="Van Velzen R."/>
            <person name="Holmer R."/>
            <person name="Bu F."/>
            <person name="Rutten L."/>
            <person name="Van Zeijl A."/>
            <person name="Liu W."/>
            <person name="Santuari L."/>
            <person name="Cao Q."/>
            <person name="Sharma T."/>
            <person name="Shen D."/>
            <person name="Roswanjaya Y."/>
            <person name="Wardhani T."/>
            <person name="Kalhor M.S."/>
            <person name="Jansen J."/>
            <person name="Van den Hoogen J."/>
            <person name="Gungor B."/>
            <person name="Hartog M."/>
            <person name="Hontelez J."/>
            <person name="Verver J."/>
            <person name="Yang W.-C."/>
            <person name="Schijlen E."/>
            <person name="Repin R."/>
            <person name="Schilthuizen M."/>
            <person name="Schranz E."/>
            <person name="Heidstra R."/>
            <person name="Miyata K."/>
            <person name="Fedorova E."/>
            <person name="Kohlen W."/>
            <person name="Bisseling T."/>
            <person name="Smit S."/>
            <person name="Geurts R."/>
        </authorList>
    </citation>
    <scope>NUCLEOTIDE SEQUENCE [LARGE SCALE GENOMIC DNA]</scope>
    <source>
        <strain evidence="2">cv. RG33-2</strain>
    </source>
</reference>
<keyword evidence="2" id="KW-1185">Reference proteome</keyword>
<name>A0A2P5EM90_TREOI</name>
<dbReference type="OrthoDB" id="10526721at2759"/>
<accession>A0A2P5EM90</accession>
<evidence type="ECO:0000313" key="2">
    <source>
        <dbReference type="Proteomes" id="UP000237000"/>
    </source>
</evidence>
<dbReference type="InParanoid" id="A0A2P5EM90"/>
<proteinExistence type="predicted"/>